<protein>
    <submittedName>
        <fullName evidence="1">Uncharacterized protein</fullName>
    </submittedName>
</protein>
<evidence type="ECO:0000313" key="1">
    <source>
        <dbReference type="EMBL" id="KAJ2894698.1"/>
    </source>
</evidence>
<feature type="non-terminal residue" evidence="1">
    <location>
        <position position="322"/>
    </location>
</feature>
<organism evidence="1 2">
    <name type="scientific">Coemansia aciculifera</name>
    <dbReference type="NCBI Taxonomy" id="417176"/>
    <lineage>
        <taxon>Eukaryota</taxon>
        <taxon>Fungi</taxon>
        <taxon>Fungi incertae sedis</taxon>
        <taxon>Zoopagomycota</taxon>
        <taxon>Kickxellomycotina</taxon>
        <taxon>Kickxellomycetes</taxon>
        <taxon>Kickxellales</taxon>
        <taxon>Kickxellaceae</taxon>
        <taxon>Coemansia</taxon>
    </lineage>
</organism>
<dbReference type="Proteomes" id="UP001139981">
    <property type="component" value="Unassembled WGS sequence"/>
</dbReference>
<dbReference type="EMBL" id="JANBVB010000377">
    <property type="protein sequence ID" value="KAJ2894698.1"/>
    <property type="molecule type" value="Genomic_DNA"/>
</dbReference>
<reference evidence="1" key="1">
    <citation type="submission" date="2022-07" db="EMBL/GenBank/DDBJ databases">
        <title>Phylogenomic reconstructions and comparative analyses of Kickxellomycotina fungi.</title>
        <authorList>
            <person name="Reynolds N.K."/>
            <person name="Stajich J.E."/>
            <person name="Barry K."/>
            <person name="Grigoriev I.V."/>
            <person name="Crous P."/>
            <person name="Smith M.E."/>
        </authorList>
    </citation>
    <scope>NUCLEOTIDE SEQUENCE</scope>
    <source>
        <strain evidence="1">CBS 190363</strain>
    </source>
</reference>
<gene>
    <name evidence="1" type="ORF">IWW38_002493</name>
</gene>
<proteinExistence type="predicted"/>
<comment type="caution">
    <text evidence="1">The sequence shown here is derived from an EMBL/GenBank/DDBJ whole genome shotgun (WGS) entry which is preliminary data.</text>
</comment>
<name>A0ACC1M3W1_9FUNG</name>
<evidence type="ECO:0000313" key="2">
    <source>
        <dbReference type="Proteomes" id="UP001139981"/>
    </source>
</evidence>
<keyword evidence="2" id="KW-1185">Reference proteome</keyword>
<accession>A0ACC1M3W1</accession>
<sequence length="322" mass="34467">MHTLSISALILASTAAGRTFFNVPVGLDKSAVNDAFSSRGIQGFDPNSRPNADGLYMANSNSNSNVNRVDSSSVINNNSNNNNDHYYIPEKHMEHDQLMELHSVPEVEPFTIAPYIRDDPMPNNGPTPPGHPIAVPLAPAREYRPGLLVEPPVARNPSAQDPQALRPNPPQFPPQQMPQAQRPAPPPPPPSFQPLSQAAPMHPAAIPPPQLPTPAATAAPTIVVHDNGVLTSTMLVMVTTSGPPMSPMSPLPQPTVDAFDNIAEEDNFEDSSASVKVATVAVLASQSTHKGPVKLEPLMFAKAKMTAFKPEDIDQFTFPSAE</sequence>